<keyword evidence="2" id="KW-1185">Reference proteome</keyword>
<comment type="caution">
    <text evidence="1">The sequence shown here is derived from an EMBL/GenBank/DDBJ whole genome shotgun (WGS) entry which is preliminary data.</text>
</comment>
<dbReference type="Proteomes" id="UP000735302">
    <property type="component" value="Unassembled WGS sequence"/>
</dbReference>
<gene>
    <name evidence="1" type="ORF">PoB_003381000</name>
</gene>
<dbReference type="EMBL" id="BLXT01003854">
    <property type="protein sequence ID" value="GFO07305.1"/>
    <property type="molecule type" value="Genomic_DNA"/>
</dbReference>
<accession>A0AAV4AKD8</accession>
<organism evidence="1 2">
    <name type="scientific">Plakobranchus ocellatus</name>
    <dbReference type="NCBI Taxonomy" id="259542"/>
    <lineage>
        <taxon>Eukaryota</taxon>
        <taxon>Metazoa</taxon>
        <taxon>Spiralia</taxon>
        <taxon>Lophotrochozoa</taxon>
        <taxon>Mollusca</taxon>
        <taxon>Gastropoda</taxon>
        <taxon>Heterobranchia</taxon>
        <taxon>Euthyneura</taxon>
        <taxon>Panpulmonata</taxon>
        <taxon>Sacoglossa</taxon>
        <taxon>Placobranchoidea</taxon>
        <taxon>Plakobranchidae</taxon>
        <taxon>Plakobranchus</taxon>
    </lineage>
</organism>
<evidence type="ECO:0000313" key="2">
    <source>
        <dbReference type="Proteomes" id="UP000735302"/>
    </source>
</evidence>
<reference evidence="1 2" key="1">
    <citation type="journal article" date="2021" name="Elife">
        <title>Chloroplast acquisition without the gene transfer in kleptoplastic sea slugs, Plakobranchus ocellatus.</title>
        <authorList>
            <person name="Maeda T."/>
            <person name="Takahashi S."/>
            <person name="Yoshida T."/>
            <person name="Shimamura S."/>
            <person name="Takaki Y."/>
            <person name="Nagai Y."/>
            <person name="Toyoda A."/>
            <person name="Suzuki Y."/>
            <person name="Arimoto A."/>
            <person name="Ishii H."/>
            <person name="Satoh N."/>
            <person name="Nishiyama T."/>
            <person name="Hasebe M."/>
            <person name="Maruyama T."/>
            <person name="Minagawa J."/>
            <person name="Obokata J."/>
            <person name="Shigenobu S."/>
        </authorList>
    </citation>
    <scope>NUCLEOTIDE SEQUENCE [LARGE SCALE GENOMIC DNA]</scope>
</reference>
<sequence>MLWYSYTHLWGKLRKISENSTKNILHISTPQVIRPNPHWWQQFAYPTIHLWKHSSFSATSFISSKRRSYLLCITASHYAYPIVDAGKAVPFRDHA</sequence>
<proteinExistence type="predicted"/>
<dbReference type="AlphaFoldDB" id="A0AAV4AKD8"/>
<evidence type="ECO:0000313" key="1">
    <source>
        <dbReference type="EMBL" id="GFO07305.1"/>
    </source>
</evidence>
<protein>
    <submittedName>
        <fullName evidence="1">Uncharacterized protein</fullName>
    </submittedName>
</protein>
<name>A0AAV4AKD8_9GAST</name>